<dbReference type="AlphaFoldDB" id="A0A3P9PNU7"/>
<evidence type="ECO:0000313" key="2">
    <source>
        <dbReference type="Ensembl" id="ENSPREP00000023440.1"/>
    </source>
</evidence>
<feature type="region of interest" description="Disordered" evidence="1">
    <location>
        <begin position="71"/>
        <end position="99"/>
    </location>
</feature>
<name>A0A3P9PNU7_POERE</name>
<reference evidence="2" key="2">
    <citation type="submission" date="2025-08" db="UniProtKB">
        <authorList>
            <consortium name="Ensembl"/>
        </authorList>
    </citation>
    <scope>IDENTIFICATION</scope>
    <source>
        <strain evidence="2">Guanapo</strain>
    </source>
</reference>
<reference evidence="2" key="3">
    <citation type="submission" date="2025-09" db="UniProtKB">
        <authorList>
            <consortium name="Ensembl"/>
        </authorList>
    </citation>
    <scope>IDENTIFICATION</scope>
    <source>
        <strain evidence="2">Guanapo</strain>
    </source>
</reference>
<accession>A0A3P9PNU7</accession>
<sequence length="107" mass="11667">RKQPSEPTEPGATPEHVPLPASRGRQLALPHSGNTGKNETNEIKLRPQEPEAPLWEPEAPLWEPEAPLWEPEAPLWEPGHLPPVSGESETSCPADVPPPGAQIKLFL</sequence>
<keyword evidence="3" id="KW-1185">Reference proteome</keyword>
<organism evidence="2 3">
    <name type="scientific">Poecilia reticulata</name>
    <name type="common">Guppy</name>
    <name type="synonym">Acanthophacelus reticulatus</name>
    <dbReference type="NCBI Taxonomy" id="8081"/>
    <lineage>
        <taxon>Eukaryota</taxon>
        <taxon>Metazoa</taxon>
        <taxon>Chordata</taxon>
        <taxon>Craniata</taxon>
        <taxon>Vertebrata</taxon>
        <taxon>Euteleostomi</taxon>
        <taxon>Actinopterygii</taxon>
        <taxon>Neopterygii</taxon>
        <taxon>Teleostei</taxon>
        <taxon>Neoteleostei</taxon>
        <taxon>Acanthomorphata</taxon>
        <taxon>Ovalentaria</taxon>
        <taxon>Atherinomorphae</taxon>
        <taxon>Cyprinodontiformes</taxon>
        <taxon>Poeciliidae</taxon>
        <taxon>Poeciliinae</taxon>
        <taxon>Poecilia</taxon>
    </lineage>
</organism>
<protein>
    <submittedName>
        <fullName evidence="2">Uncharacterized protein</fullName>
    </submittedName>
</protein>
<proteinExistence type="predicted"/>
<feature type="compositionally biased region" description="Basic and acidic residues" evidence="1">
    <location>
        <begin position="39"/>
        <end position="49"/>
    </location>
</feature>
<feature type="region of interest" description="Disordered" evidence="1">
    <location>
        <begin position="1"/>
        <end position="59"/>
    </location>
</feature>
<evidence type="ECO:0000256" key="1">
    <source>
        <dbReference type="SAM" id="MobiDB-lite"/>
    </source>
</evidence>
<dbReference type="Proteomes" id="UP000242638">
    <property type="component" value="Unassembled WGS sequence"/>
</dbReference>
<evidence type="ECO:0000313" key="3">
    <source>
        <dbReference type="Proteomes" id="UP000242638"/>
    </source>
</evidence>
<reference evidence="3" key="1">
    <citation type="submission" date="2013-11" db="EMBL/GenBank/DDBJ databases">
        <title>The genomic landscape of the Guanapo guppy.</title>
        <authorList>
            <person name="Kuenstner A."/>
            <person name="Dreyer C."/>
        </authorList>
    </citation>
    <scope>NUCLEOTIDE SEQUENCE</scope>
    <source>
        <strain evidence="3">Guanapo</strain>
    </source>
</reference>
<dbReference type="Ensembl" id="ENSPRET00000023681.1">
    <property type="protein sequence ID" value="ENSPREP00000023440.1"/>
    <property type="gene ID" value="ENSPREG00000015819.1"/>
</dbReference>